<dbReference type="Ensembl" id="ENSLLTT00000003791.1">
    <property type="protein sequence ID" value="ENSLLTP00000003636.1"/>
    <property type="gene ID" value="ENSLLTG00000002734.1"/>
</dbReference>
<proteinExistence type="predicted"/>
<reference evidence="2" key="2">
    <citation type="submission" date="2025-09" db="UniProtKB">
        <authorList>
            <consortium name="Ensembl"/>
        </authorList>
    </citation>
    <scope>IDENTIFICATION</scope>
</reference>
<sequence length="95" mass="10746">MASTVPVEDEGGFGDGERLDLLKERHVRFFQRSLQILPERYSSLETSRYPRESGERRSGRFGWGSKQGVGTPEAAPARQVLRTAERWAGSPPKRE</sequence>
<organism evidence="2 3">
    <name type="scientific">Laticauda laticaudata</name>
    <name type="common">Blue-ringed sea krait</name>
    <name type="synonym">Blue-lipped sea krait</name>
    <dbReference type="NCBI Taxonomy" id="8630"/>
    <lineage>
        <taxon>Eukaryota</taxon>
        <taxon>Metazoa</taxon>
        <taxon>Chordata</taxon>
        <taxon>Craniata</taxon>
        <taxon>Vertebrata</taxon>
        <taxon>Euteleostomi</taxon>
        <taxon>Lepidosauria</taxon>
        <taxon>Squamata</taxon>
        <taxon>Bifurcata</taxon>
        <taxon>Unidentata</taxon>
        <taxon>Episquamata</taxon>
        <taxon>Toxicofera</taxon>
        <taxon>Serpentes</taxon>
        <taxon>Colubroidea</taxon>
        <taxon>Elapidae</taxon>
        <taxon>Laticaudinae</taxon>
        <taxon>Laticauda</taxon>
    </lineage>
</organism>
<accession>A0A8C5RI29</accession>
<protein>
    <submittedName>
        <fullName evidence="2">Uncharacterized protein</fullName>
    </submittedName>
</protein>
<evidence type="ECO:0000256" key="1">
    <source>
        <dbReference type="SAM" id="MobiDB-lite"/>
    </source>
</evidence>
<keyword evidence="3" id="KW-1185">Reference proteome</keyword>
<evidence type="ECO:0000313" key="3">
    <source>
        <dbReference type="Proteomes" id="UP000694406"/>
    </source>
</evidence>
<feature type="region of interest" description="Disordered" evidence="1">
    <location>
        <begin position="45"/>
        <end position="95"/>
    </location>
</feature>
<feature type="compositionally biased region" description="Basic and acidic residues" evidence="1">
    <location>
        <begin position="48"/>
        <end position="58"/>
    </location>
</feature>
<dbReference type="Proteomes" id="UP000694406">
    <property type="component" value="Unplaced"/>
</dbReference>
<reference evidence="2" key="1">
    <citation type="submission" date="2025-08" db="UniProtKB">
        <authorList>
            <consortium name="Ensembl"/>
        </authorList>
    </citation>
    <scope>IDENTIFICATION</scope>
</reference>
<name>A0A8C5RI29_LATLA</name>
<evidence type="ECO:0000313" key="2">
    <source>
        <dbReference type="Ensembl" id="ENSLLTP00000003636.1"/>
    </source>
</evidence>
<dbReference type="AlphaFoldDB" id="A0A8C5RI29"/>